<dbReference type="PANTHER" id="PTHR43065:SF16">
    <property type="entry name" value="SENSORY HISTIDINE KINASE_PHOSPHATASE NTRB"/>
    <property type="match status" value="1"/>
</dbReference>
<keyword evidence="17" id="KW-1185">Reference proteome</keyword>
<dbReference type="EMBL" id="JAERTZ010000001">
    <property type="protein sequence ID" value="MBL1375786.1"/>
    <property type="molecule type" value="Genomic_DNA"/>
</dbReference>
<dbReference type="InterPro" id="IPR003661">
    <property type="entry name" value="HisK_dim/P_dom"/>
</dbReference>
<evidence type="ECO:0000313" key="17">
    <source>
        <dbReference type="Proteomes" id="UP000638570"/>
    </source>
</evidence>
<gene>
    <name evidence="16" type="primary">glnL</name>
    <name evidence="16" type="ORF">JKV55_00355</name>
</gene>
<dbReference type="InterPro" id="IPR000014">
    <property type="entry name" value="PAS"/>
</dbReference>
<evidence type="ECO:0000256" key="8">
    <source>
        <dbReference type="ARBA" id="ARBA00022840"/>
    </source>
</evidence>
<evidence type="ECO:0000256" key="1">
    <source>
        <dbReference type="ARBA" id="ARBA00000085"/>
    </source>
</evidence>
<keyword evidence="6" id="KW-0418">Kinase</keyword>
<keyword evidence="4" id="KW-0808">Transferase</keyword>
<evidence type="ECO:0000256" key="3">
    <source>
        <dbReference type="ARBA" id="ARBA00022553"/>
    </source>
</evidence>
<reference evidence="17" key="1">
    <citation type="submission" date="2021-01" db="EMBL/GenBank/DDBJ databases">
        <title>Genome public.</title>
        <authorList>
            <person name="Liu C."/>
            <person name="Sun Q."/>
        </authorList>
    </citation>
    <scope>NUCLEOTIDE SEQUENCE [LARGE SCALE GENOMIC DNA]</scope>
    <source>
        <strain evidence="17">CGMCC 1.18722</strain>
    </source>
</reference>
<dbReference type="Proteomes" id="UP000638570">
    <property type="component" value="Unassembled WGS sequence"/>
</dbReference>
<dbReference type="CDD" id="cd00130">
    <property type="entry name" value="PAS"/>
    <property type="match status" value="1"/>
</dbReference>
<dbReference type="SUPFAM" id="SSF55874">
    <property type="entry name" value="ATPase domain of HSP90 chaperone/DNA topoisomerase II/histidine kinase"/>
    <property type="match status" value="1"/>
</dbReference>
<evidence type="ECO:0000256" key="2">
    <source>
        <dbReference type="ARBA" id="ARBA00012438"/>
    </source>
</evidence>
<accession>A0ABS1QLV5</accession>
<evidence type="ECO:0000256" key="14">
    <source>
        <dbReference type="ARBA" id="ARBA00043094"/>
    </source>
</evidence>
<sequence>MIGARISAPYRCKRQKGGNRVLESQISTKAIIDNLLTAVLVVDGNLLVHFANTAAEQLLTLSKRRLQEAQLDQVVEDISLDTRRIRRCIESEQGFTDSEVQLVIDGAPRWVDVSVTPFSLEGRTMALIELRLIDQQKKISQELQQRAQQQAARELVRGLAHEIKNPLGGLRGAAQLLERELAQEDLKEFTQLIIAQADRLRNLVDRLLGPQRPGLRQVTNLHSVLEQVRQLVAMEIPQDIKLSRDYDPSIPDFEMDPEQLQQAFLNIVRNAAEALGDRGHIQIRTRTAFQVMLQGRRYRLAAEIRIIDDGPGIPEQLRDTLFYPMVTGREGGTGLGLSIAQDLIHQHKGRIESQSRPGRTEFIIYLPLRR</sequence>
<dbReference type="CDD" id="cd00082">
    <property type="entry name" value="HisKA"/>
    <property type="match status" value="1"/>
</dbReference>
<dbReference type="PROSITE" id="PS50109">
    <property type="entry name" value="HIS_KIN"/>
    <property type="match status" value="1"/>
</dbReference>
<dbReference type="InterPro" id="IPR003594">
    <property type="entry name" value="HATPase_dom"/>
</dbReference>
<dbReference type="EC" id="2.7.13.3" evidence="2"/>
<dbReference type="PANTHER" id="PTHR43065">
    <property type="entry name" value="SENSOR HISTIDINE KINASE"/>
    <property type="match status" value="1"/>
</dbReference>
<dbReference type="Pfam" id="PF00512">
    <property type="entry name" value="HisKA"/>
    <property type="match status" value="1"/>
</dbReference>
<comment type="caution">
    <text evidence="16">The sequence shown here is derived from an EMBL/GenBank/DDBJ whole genome shotgun (WGS) entry which is preliminary data.</text>
</comment>
<dbReference type="SUPFAM" id="SSF55785">
    <property type="entry name" value="PYP-like sensor domain (PAS domain)"/>
    <property type="match status" value="1"/>
</dbReference>
<name>A0ABS1QLV5_9GAMM</name>
<keyword evidence="8" id="KW-0067">ATP-binding</keyword>
<comment type="catalytic activity">
    <reaction evidence="1">
        <text>ATP + protein L-histidine = ADP + protein N-phospho-L-histidine.</text>
        <dbReference type="EC" id="2.7.13.3"/>
    </reaction>
</comment>
<evidence type="ECO:0000256" key="12">
    <source>
        <dbReference type="ARBA" id="ARBA00039567"/>
    </source>
</evidence>
<evidence type="ECO:0000256" key="13">
    <source>
        <dbReference type="ARBA" id="ARBA00042313"/>
    </source>
</evidence>
<evidence type="ECO:0000256" key="4">
    <source>
        <dbReference type="ARBA" id="ARBA00022679"/>
    </source>
</evidence>
<keyword evidence="5" id="KW-0547">Nucleotide-binding</keyword>
<comment type="function">
    <text evidence="11">Member of the two-component regulatory system NtrB/NtrC, which controls expression of the nitrogen-regulated (ntr) genes in response to nitrogen limitation. Under conditions of nitrogen limitation, NtrB autophosphorylates and transfers the phosphoryl group to NtrC. In the presence of nitrogen, acts as a phosphatase that dephosphorylates and inactivates NtrC.</text>
</comment>
<dbReference type="SUPFAM" id="SSF47384">
    <property type="entry name" value="Homodimeric domain of signal transducing histidine kinase"/>
    <property type="match status" value="1"/>
</dbReference>
<evidence type="ECO:0000256" key="9">
    <source>
        <dbReference type="ARBA" id="ARBA00023012"/>
    </source>
</evidence>
<evidence type="ECO:0000256" key="6">
    <source>
        <dbReference type="ARBA" id="ARBA00022777"/>
    </source>
</evidence>
<protein>
    <recommendedName>
        <fullName evidence="12">Sensory histidine kinase/phosphatase NtrB</fullName>
        <ecNumber evidence="2">2.7.13.3</ecNumber>
    </recommendedName>
    <alternativeName>
        <fullName evidence="13">Nitrogen regulation protein NR(II)</fullName>
    </alternativeName>
    <alternativeName>
        <fullName evidence="14">Nitrogen regulator II</fullName>
    </alternativeName>
</protein>
<dbReference type="InterPro" id="IPR035965">
    <property type="entry name" value="PAS-like_dom_sf"/>
</dbReference>
<dbReference type="Pfam" id="PF00989">
    <property type="entry name" value="PAS"/>
    <property type="match status" value="1"/>
</dbReference>
<dbReference type="PRINTS" id="PR00344">
    <property type="entry name" value="BCTRLSENSOR"/>
</dbReference>
<dbReference type="InterPro" id="IPR036890">
    <property type="entry name" value="HATPase_C_sf"/>
</dbReference>
<dbReference type="NCBIfam" id="NF008293">
    <property type="entry name" value="PRK11073.1"/>
    <property type="match status" value="1"/>
</dbReference>
<proteinExistence type="predicted"/>
<dbReference type="Gene3D" id="3.30.565.10">
    <property type="entry name" value="Histidine kinase-like ATPase, C-terminal domain"/>
    <property type="match status" value="1"/>
</dbReference>
<evidence type="ECO:0000256" key="7">
    <source>
        <dbReference type="ARBA" id="ARBA00022801"/>
    </source>
</evidence>
<dbReference type="SMART" id="SM00387">
    <property type="entry name" value="HATPase_c"/>
    <property type="match status" value="1"/>
</dbReference>
<dbReference type="NCBIfam" id="TIGR00229">
    <property type="entry name" value="sensory_box"/>
    <property type="match status" value="1"/>
</dbReference>
<evidence type="ECO:0000259" key="15">
    <source>
        <dbReference type="PROSITE" id="PS50109"/>
    </source>
</evidence>
<dbReference type="Pfam" id="PF02518">
    <property type="entry name" value="HATPase_c"/>
    <property type="match status" value="1"/>
</dbReference>
<evidence type="ECO:0000313" key="16">
    <source>
        <dbReference type="EMBL" id="MBL1375786.1"/>
    </source>
</evidence>
<dbReference type="SMART" id="SM00388">
    <property type="entry name" value="HisKA"/>
    <property type="match status" value="1"/>
</dbReference>
<keyword evidence="7" id="KW-0378">Hydrolase</keyword>
<dbReference type="Gene3D" id="3.30.450.20">
    <property type="entry name" value="PAS domain"/>
    <property type="match status" value="1"/>
</dbReference>
<evidence type="ECO:0000256" key="11">
    <source>
        <dbReference type="ARBA" id="ARBA00037696"/>
    </source>
</evidence>
<evidence type="ECO:0000256" key="5">
    <source>
        <dbReference type="ARBA" id="ARBA00022741"/>
    </source>
</evidence>
<keyword evidence="9" id="KW-0902">Two-component regulatory system</keyword>
<keyword evidence="3" id="KW-0597">Phosphoprotein</keyword>
<feature type="domain" description="Histidine kinase" evidence="15">
    <location>
        <begin position="158"/>
        <end position="370"/>
    </location>
</feature>
<dbReference type="InterPro" id="IPR005467">
    <property type="entry name" value="His_kinase_dom"/>
</dbReference>
<organism evidence="16 17">
    <name type="scientific">Zobellella iuensis</name>
    <dbReference type="NCBI Taxonomy" id="2803811"/>
    <lineage>
        <taxon>Bacteria</taxon>
        <taxon>Pseudomonadati</taxon>
        <taxon>Pseudomonadota</taxon>
        <taxon>Gammaproteobacteria</taxon>
        <taxon>Aeromonadales</taxon>
        <taxon>Aeromonadaceae</taxon>
        <taxon>Zobellella</taxon>
    </lineage>
</organism>
<keyword evidence="10" id="KW-0535">Nitrogen fixation</keyword>
<evidence type="ECO:0000256" key="10">
    <source>
        <dbReference type="ARBA" id="ARBA00023231"/>
    </source>
</evidence>
<dbReference type="InterPro" id="IPR013767">
    <property type="entry name" value="PAS_fold"/>
</dbReference>
<dbReference type="Gene3D" id="1.10.287.130">
    <property type="match status" value="1"/>
</dbReference>
<dbReference type="InterPro" id="IPR036097">
    <property type="entry name" value="HisK_dim/P_sf"/>
</dbReference>
<dbReference type="InterPro" id="IPR004358">
    <property type="entry name" value="Sig_transdc_His_kin-like_C"/>
</dbReference>